<comment type="caution">
    <text evidence="1">The sequence shown here is derived from an EMBL/GenBank/DDBJ whole genome shotgun (WGS) entry which is preliminary data.</text>
</comment>
<evidence type="ECO:0000313" key="1">
    <source>
        <dbReference type="EMBL" id="MVT25757.1"/>
    </source>
</evidence>
<gene>
    <name evidence="1" type="ORF">GNZ21_05170</name>
</gene>
<name>A0A7K1UH05_9MICC</name>
<keyword evidence="2" id="KW-1185">Reference proteome</keyword>
<reference evidence="1 2" key="1">
    <citation type="submission" date="2019-12" db="EMBL/GenBank/DDBJ databases">
        <title>Nesterenkonia muleiensis sp. nov., a novel actinobacterium isolated from sap of Populus euphratica.</title>
        <authorList>
            <person name="Wang R."/>
        </authorList>
    </citation>
    <scope>NUCLEOTIDE SEQUENCE [LARGE SCALE GENOMIC DNA]</scope>
    <source>
        <strain evidence="1 2">F10</strain>
    </source>
</reference>
<dbReference type="AlphaFoldDB" id="A0A7K1UH05"/>
<accession>A0A7K1UH05</accession>
<dbReference type="OrthoDB" id="68692at2"/>
<dbReference type="Proteomes" id="UP000460157">
    <property type="component" value="Unassembled WGS sequence"/>
</dbReference>
<dbReference type="EMBL" id="WRPM01000032">
    <property type="protein sequence ID" value="MVT25757.1"/>
    <property type="molecule type" value="Genomic_DNA"/>
</dbReference>
<sequence length="118" mass="13055">MDDSWIEHRREDGERIGWIRMQGEQFVAVDVLGSDVTGEVEWLEAEEALEERGLSFLAEPWSLQQPDGSEVRVRITEVSPEGVRVVEDEFGAASAVGSGAQAYVLPFPIPSTLRLLNG</sequence>
<proteinExistence type="predicted"/>
<protein>
    <submittedName>
        <fullName evidence="1">Uncharacterized protein</fullName>
    </submittedName>
</protein>
<organism evidence="1 2">
    <name type="scientific">Nesterenkonia alkaliphila</name>
    <dbReference type="NCBI Taxonomy" id="1463631"/>
    <lineage>
        <taxon>Bacteria</taxon>
        <taxon>Bacillati</taxon>
        <taxon>Actinomycetota</taxon>
        <taxon>Actinomycetes</taxon>
        <taxon>Micrococcales</taxon>
        <taxon>Micrococcaceae</taxon>
        <taxon>Nesterenkonia</taxon>
    </lineage>
</organism>
<dbReference type="RefSeq" id="WP_157322012.1">
    <property type="nucleotide sequence ID" value="NZ_BMFX01000019.1"/>
</dbReference>
<evidence type="ECO:0000313" key="2">
    <source>
        <dbReference type="Proteomes" id="UP000460157"/>
    </source>
</evidence>